<evidence type="ECO:0000313" key="1">
    <source>
        <dbReference type="EMBL" id="OWM86673.1"/>
    </source>
</evidence>
<protein>
    <submittedName>
        <fullName evidence="1">Uncharacterized protein</fullName>
    </submittedName>
</protein>
<evidence type="ECO:0000313" key="2">
    <source>
        <dbReference type="Proteomes" id="UP000197138"/>
    </source>
</evidence>
<gene>
    <name evidence="1" type="ORF">CDL15_Pgr015708</name>
</gene>
<dbReference type="Proteomes" id="UP000197138">
    <property type="component" value="Unassembled WGS sequence"/>
</dbReference>
<accession>A0A218XNZ4</accession>
<sequence length="130" mass="14367">MLVVDTADPMTLLCARSTNLSILDTVMLGRFGEVLKSRRVTRIKEGLSVPGFNVSLHLNKASLQEHEDLEPKTVPFTCDDPFASKEGTELPLMNSSVRIMDSRVMSTSNIQAKGTHISFCRIDLDCRVLG</sequence>
<organism evidence="1 2">
    <name type="scientific">Punica granatum</name>
    <name type="common">Pomegranate</name>
    <dbReference type="NCBI Taxonomy" id="22663"/>
    <lineage>
        <taxon>Eukaryota</taxon>
        <taxon>Viridiplantae</taxon>
        <taxon>Streptophyta</taxon>
        <taxon>Embryophyta</taxon>
        <taxon>Tracheophyta</taxon>
        <taxon>Spermatophyta</taxon>
        <taxon>Magnoliopsida</taxon>
        <taxon>eudicotyledons</taxon>
        <taxon>Gunneridae</taxon>
        <taxon>Pentapetalae</taxon>
        <taxon>rosids</taxon>
        <taxon>malvids</taxon>
        <taxon>Myrtales</taxon>
        <taxon>Lythraceae</taxon>
        <taxon>Punica</taxon>
    </lineage>
</organism>
<reference evidence="2" key="1">
    <citation type="journal article" date="2017" name="Plant J.">
        <title>The pomegranate (Punica granatum L.) genome and the genomics of punicalagin biosynthesis.</title>
        <authorList>
            <person name="Qin G."/>
            <person name="Xu C."/>
            <person name="Ming R."/>
            <person name="Tang H."/>
            <person name="Guyot R."/>
            <person name="Kramer E.M."/>
            <person name="Hu Y."/>
            <person name="Yi X."/>
            <person name="Qi Y."/>
            <person name="Xu X."/>
            <person name="Gao Z."/>
            <person name="Pan H."/>
            <person name="Jian J."/>
            <person name="Tian Y."/>
            <person name="Yue Z."/>
            <person name="Xu Y."/>
        </authorList>
    </citation>
    <scope>NUCLEOTIDE SEQUENCE [LARGE SCALE GENOMIC DNA]</scope>
    <source>
        <strain evidence="2">cv. Dabenzi</strain>
    </source>
</reference>
<dbReference type="AlphaFoldDB" id="A0A218XNZ4"/>
<dbReference type="EMBL" id="MTKT01001080">
    <property type="protein sequence ID" value="OWM86673.1"/>
    <property type="molecule type" value="Genomic_DNA"/>
</dbReference>
<proteinExistence type="predicted"/>
<name>A0A218XNZ4_PUNGR</name>
<comment type="caution">
    <text evidence="1">The sequence shown here is derived from an EMBL/GenBank/DDBJ whole genome shotgun (WGS) entry which is preliminary data.</text>
</comment>